<feature type="region of interest" description="G4" evidence="8">
    <location>
        <begin position="125"/>
        <end position="128"/>
    </location>
</feature>
<dbReference type="CDD" id="cd22534">
    <property type="entry name" value="KH-II_Era"/>
    <property type="match status" value="1"/>
</dbReference>
<keyword evidence="7" id="KW-0472">Membrane</keyword>
<dbReference type="Proteomes" id="UP000001732">
    <property type="component" value="Chromosome"/>
</dbReference>
<dbReference type="InterPro" id="IPR027417">
    <property type="entry name" value="P-loop_NTPase"/>
</dbReference>
<comment type="function">
    <text evidence="7">An essential GTPase that binds both GDP and GTP, with rapid nucleotide exchange. Plays a role in 16S rRNA processing and 30S ribosomal subunit biogenesis and possibly also in cell cycle regulation and energy metabolism.</text>
</comment>
<evidence type="ECO:0000259" key="10">
    <source>
        <dbReference type="PROSITE" id="PS50823"/>
    </source>
</evidence>
<protein>
    <recommendedName>
        <fullName evidence="2 7">GTPase Era</fullName>
    </recommendedName>
</protein>
<dbReference type="eggNOG" id="COG1159">
    <property type="taxonomic scope" value="Bacteria"/>
</dbReference>
<dbReference type="GO" id="GO:0005829">
    <property type="term" value="C:cytosol"/>
    <property type="evidence" value="ECO:0007669"/>
    <property type="project" value="TreeGrafter"/>
</dbReference>
<dbReference type="STRING" id="309798.COPRO5265_0489"/>
<accession>B5Y7V1</accession>
<evidence type="ECO:0000256" key="1">
    <source>
        <dbReference type="ARBA" id="ARBA00007921"/>
    </source>
</evidence>
<keyword evidence="7" id="KW-1003">Cell membrane</keyword>
<dbReference type="InterPro" id="IPR005225">
    <property type="entry name" value="Small_GTP-bd"/>
</dbReference>
<dbReference type="InterPro" id="IPR009019">
    <property type="entry name" value="KH_sf_prok-type"/>
</dbReference>
<evidence type="ECO:0000313" key="12">
    <source>
        <dbReference type="EMBL" id="ACI17426.1"/>
    </source>
</evidence>
<evidence type="ECO:0000256" key="2">
    <source>
        <dbReference type="ARBA" id="ARBA00020484"/>
    </source>
</evidence>
<keyword evidence="13" id="KW-1185">Reference proteome</keyword>
<comment type="caution">
    <text evidence="7">Lacks conserved residue(s) required for the propagation of feature annotation.</text>
</comment>
<keyword evidence="5 7" id="KW-0694">RNA-binding</keyword>
<dbReference type="EMBL" id="CP001145">
    <property type="protein sequence ID" value="ACI17426.1"/>
    <property type="molecule type" value="Genomic_DNA"/>
</dbReference>
<evidence type="ECO:0000256" key="8">
    <source>
        <dbReference type="PROSITE-ProRule" id="PRU01050"/>
    </source>
</evidence>
<dbReference type="InterPro" id="IPR004044">
    <property type="entry name" value="KH_dom_type_2"/>
</dbReference>
<sequence>MSTLSKSGIVSLVGRPSVGKSTLINNLVKQKVSIVTPRAQTTRRPIRAILNTEDGSQIVFVDLPGAKKPYDALGEYLLDSVWRNVGDSDLALFVVDGSSVPPGPGDIFVARNLMKTGVPALLVMNKSDLICDDQVEERLRMFESLGDFVGSVAISALNGSNLDRLVNLVLDHLDEGPQFYPEGMQTDQPLEQFIGEIIREKIMLLTSDEIPYAVESQVDFLDEQEDIIRINATIYVERESQKPIIIGANGQMIKQIGTLARKELEVVLGKHVFLGLWVKVKENWRNNKEALYYFGYHVE</sequence>
<dbReference type="InterPro" id="IPR030388">
    <property type="entry name" value="G_ERA_dom"/>
</dbReference>
<feature type="region of interest" description="G3" evidence="8">
    <location>
        <begin position="62"/>
        <end position="65"/>
    </location>
</feature>
<feature type="domain" description="KH type-2" evidence="10">
    <location>
        <begin position="206"/>
        <end position="282"/>
    </location>
</feature>
<dbReference type="Pfam" id="PF07650">
    <property type="entry name" value="KH_2"/>
    <property type="match status" value="1"/>
</dbReference>
<organism evidence="12 13">
    <name type="scientific">Coprothermobacter proteolyticus (strain ATCC 35245 / DSM 5265 / OCM 4 / BT)</name>
    <dbReference type="NCBI Taxonomy" id="309798"/>
    <lineage>
        <taxon>Bacteria</taxon>
        <taxon>Pseudomonadati</taxon>
        <taxon>Coprothermobacterota</taxon>
        <taxon>Coprothermobacteria</taxon>
        <taxon>Coprothermobacterales</taxon>
        <taxon>Coprothermobacteraceae</taxon>
        <taxon>Coprothermobacter</taxon>
    </lineage>
</organism>
<dbReference type="Gene3D" id="3.40.50.300">
    <property type="entry name" value="P-loop containing nucleotide triphosphate hydrolases"/>
    <property type="match status" value="1"/>
</dbReference>
<dbReference type="GO" id="GO:0003924">
    <property type="term" value="F:GTPase activity"/>
    <property type="evidence" value="ECO:0007669"/>
    <property type="project" value="UniProtKB-UniRule"/>
</dbReference>
<comment type="subcellular location">
    <subcellularLocation>
        <location evidence="7">Cytoplasm</location>
    </subcellularLocation>
    <subcellularLocation>
        <location evidence="7">Cell membrane</location>
        <topology evidence="7">Peripheral membrane protein</topology>
    </subcellularLocation>
</comment>
<dbReference type="SUPFAM" id="SSF52540">
    <property type="entry name" value="P-loop containing nucleoside triphosphate hydrolases"/>
    <property type="match status" value="1"/>
</dbReference>
<dbReference type="HOGENOM" id="CLU_038009_1_0_9"/>
<dbReference type="GO" id="GO:0005886">
    <property type="term" value="C:plasma membrane"/>
    <property type="evidence" value="ECO:0007669"/>
    <property type="project" value="UniProtKB-SubCell"/>
</dbReference>
<keyword evidence="7" id="KW-0699">rRNA-binding</keyword>
<keyword evidence="4 7" id="KW-0547">Nucleotide-binding</keyword>
<dbReference type="CDD" id="cd04163">
    <property type="entry name" value="Era"/>
    <property type="match status" value="1"/>
</dbReference>
<dbReference type="GO" id="GO:0070181">
    <property type="term" value="F:small ribosomal subunit rRNA binding"/>
    <property type="evidence" value="ECO:0007669"/>
    <property type="project" value="UniProtKB-UniRule"/>
</dbReference>
<dbReference type="GO" id="GO:0000028">
    <property type="term" value="P:ribosomal small subunit assembly"/>
    <property type="evidence" value="ECO:0007669"/>
    <property type="project" value="TreeGrafter"/>
</dbReference>
<name>B5Y7V1_COPPD</name>
<dbReference type="PANTHER" id="PTHR42698:SF1">
    <property type="entry name" value="GTPASE ERA, MITOCHONDRIAL"/>
    <property type="match status" value="1"/>
</dbReference>
<dbReference type="RefSeq" id="WP_012544078.1">
    <property type="nucleotide sequence ID" value="NC_011295.1"/>
</dbReference>
<feature type="region of interest" description="G1" evidence="8">
    <location>
        <begin position="14"/>
        <end position="21"/>
    </location>
</feature>
<evidence type="ECO:0000256" key="6">
    <source>
        <dbReference type="ARBA" id="ARBA00023134"/>
    </source>
</evidence>
<feature type="domain" description="Era-type G" evidence="11">
    <location>
        <begin position="6"/>
        <end position="175"/>
    </location>
</feature>
<proteinExistence type="inferred from homology"/>
<feature type="binding site" evidence="7">
    <location>
        <begin position="125"/>
        <end position="128"/>
    </location>
    <ligand>
        <name>GTP</name>
        <dbReference type="ChEBI" id="CHEBI:37565"/>
    </ligand>
</feature>
<dbReference type="InterPro" id="IPR015946">
    <property type="entry name" value="KH_dom-like_a/b"/>
</dbReference>
<dbReference type="AlphaFoldDB" id="B5Y7V1"/>
<evidence type="ECO:0000313" key="13">
    <source>
        <dbReference type="Proteomes" id="UP000001732"/>
    </source>
</evidence>
<keyword evidence="3 7" id="KW-0690">Ribosome biogenesis</keyword>
<dbReference type="PANTHER" id="PTHR42698">
    <property type="entry name" value="GTPASE ERA"/>
    <property type="match status" value="1"/>
</dbReference>
<evidence type="ECO:0000256" key="4">
    <source>
        <dbReference type="ARBA" id="ARBA00022741"/>
    </source>
</evidence>
<feature type="binding site" evidence="7">
    <location>
        <begin position="14"/>
        <end position="21"/>
    </location>
    <ligand>
        <name>GTP</name>
        <dbReference type="ChEBI" id="CHEBI:37565"/>
    </ligand>
</feature>
<evidence type="ECO:0000256" key="5">
    <source>
        <dbReference type="ARBA" id="ARBA00022884"/>
    </source>
</evidence>
<dbReference type="PROSITE" id="PS50823">
    <property type="entry name" value="KH_TYPE_2"/>
    <property type="match status" value="1"/>
</dbReference>
<comment type="similarity">
    <text evidence="1 7 8 9">Belongs to the TRAFAC class TrmE-Era-EngA-EngB-Septin-like GTPase superfamily. Era GTPase family.</text>
</comment>
<gene>
    <name evidence="7 12" type="primary">era</name>
    <name evidence="12" type="ordered locus">COPRO5265_0489</name>
</gene>
<keyword evidence="6 7" id="KW-0342">GTP-binding</keyword>
<feature type="region of interest" description="G2" evidence="8">
    <location>
        <begin position="40"/>
        <end position="44"/>
    </location>
</feature>
<dbReference type="GO" id="GO:0043024">
    <property type="term" value="F:ribosomal small subunit binding"/>
    <property type="evidence" value="ECO:0007669"/>
    <property type="project" value="TreeGrafter"/>
</dbReference>
<reference evidence="12 13" key="2">
    <citation type="journal article" date="2014" name="Genome Announc.">
        <title>Complete Genome Sequence of Coprothermobacter proteolyticus DSM 5265.</title>
        <authorList>
            <person name="Alexiev A."/>
            <person name="Coil D.A."/>
            <person name="Badger J.H."/>
            <person name="Enticknap J."/>
            <person name="Ward N."/>
            <person name="Robb F.T."/>
            <person name="Eisen J.A."/>
        </authorList>
    </citation>
    <scope>NUCLEOTIDE SEQUENCE [LARGE SCALE GENOMIC DNA]</scope>
    <source>
        <strain evidence="13">ATCC 35245 / DSM 5265 / OCM 4 / BT</strain>
    </source>
</reference>
<comment type="subunit">
    <text evidence="7">Monomer.</text>
</comment>
<keyword evidence="7" id="KW-0963">Cytoplasm</keyword>
<evidence type="ECO:0000256" key="9">
    <source>
        <dbReference type="RuleBase" id="RU003761"/>
    </source>
</evidence>
<dbReference type="Gene3D" id="3.30.300.20">
    <property type="match status" value="1"/>
</dbReference>
<evidence type="ECO:0000256" key="7">
    <source>
        <dbReference type="HAMAP-Rule" id="MF_00367"/>
    </source>
</evidence>
<dbReference type="GO" id="GO:0005525">
    <property type="term" value="F:GTP binding"/>
    <property type="evidence" value="ECO:0007669"/>
    <property type="project" value="UniProtKB-UniRule"/>
</dbReference>
<dbReference type="NCBIfam" id="TIGR00436">
    <property type="entry name" value="era"/>
    <property type="match status" value="1"/>
</dbReference>
<dbReference type="HAMAP" id="MF_00367">
    <property type="entry name" value="GTPase_Era"/>
    <property type="match status" value="1"/>
</dbReference>
<dbReference type="InterPro" id="IPR006073">
    <property type="entry name" value="GTP-bd"/>
</dbReference>
<evidence type="ECO:0000256" key="3">
    <source>
        <dbReference type="ARBA" id="ARBA00022517"/>
    </source>
</evidence>
<dbReference type="InterPro" id="IPR005662">
    <property type="entry name" value="GTPase_Era-like"/>
</dbReference>
<dbReference type="FunFam" id="3.30.300.20:FF:000003">
    <property type="entry name" value="GTPase Era"/>
    <property type="match status" value="1"/>
</dbReference>
<evidence type="ECO:0000259" key="11">
    <source>
        <dbReference type="PROSITE" id="PS51713"/>
    </source>
</evidence>
<dbReference type="KEGG" id="cpo:COPRO5265_0489"/>
<reference evidence="13" key="1">
    <citation type="submission" date="2008-08" db="EMBL/GenBank/DDBJ databases">
        <title>The complete genome sequence of Coprothermobacter proteolyticus strain ATCC 5245 / DSM 5265 / BT.</title>
        <authorList>
            <person name="Dodson R.J."/>
            <person name="Durkin A.S."/>
            <person name="Wu M."/>
            <person name="Eisen J."/>
            <person name="Sutton G."/>
        </authorList>
    </citation>
    <scope>NUCLEOTIDE SEQUENCE [LARGE SCALE GENOMIC DNA]</scope>
    <source>
        <strain evidence="13">ATCC 35245 / DSM 5265 / OCM 4 / BT</strain>
    </source>
</reference>
<dbReference type="NCBIfam" id="TIGR00231">
    <property type="entry name" value="small_GTP"/>
    <property type="match status" value="1"/>
</dbReference>
<dbReference type="NCBIfam" id="NF000908">
    <property type="entry name" value="PRK00089.1"/>
    <property type="match status" value="1"/>
</dbReference>
<feature type="region of interest" description="G5" evidence="8">
    <location>
        <begin position="154"/>
        <end position="156"/>
    </location>
</feature>
<dbReference type="PROSITE" id="PS51713">
    <property type="entry name" value="G_ERA"/>
    <property type="match status" value="1"/>
</dbReference>
<dbReference type="Pfam" id="PF01926">
    <property type="entry name" value="MMR_HSR1"/>
    <property type="match status" value="1"/>
</dbReference>
<dbReference type="SUPFAM" id="SSF54814">
    <property type="entry name" value="Prokaryotic type KH domain (KH-domain type II)"/>
    <property type="match status" value="1"/>
</dbReference>